<evidence type="ECO:0000313" key="3">
    <source>
        <dbReference type="Proteomes" id="UP000509667"/>
    </source>
</evidence>
<accession>A0A7D5P3H0</accession>
<dbReference type="RefSeq" id="WP_179910502.1">
    <property type="nucleotide sequence ID" value="NZ_CP058910.1"/>
</dbReference>
<dbReference type="KEGG" id="hrr:HZS55_04260"/>
<dbReference type="GeneID" id="56077049"/>
<dbReference type="Proteomes" id="UP000509667">
    <property type="component" value="Chromosome"/>
</dbReference>
<reference evidence="2 3" key="1">
    <citation type="submission" date="2020-07" db="EMBL/GenBank/DDBJ databases">
        <title>Halosimplex pelagicum sp. nov. and Halosimplex rubrum sp. nov., isolated from salted brown alga Laminaria, and emended description of the genus Halosimplex.</title>
        <authorList>
            <person name="Cui H."/>
        </authorList>
    </citation>
    <scope>NUCLEOTIDE SEQUENCE [LARGE SCALE GENOMIC DNA]</scope>
    <source>
        <strain evidence="2 3">R27</strain>
    </source>
</reference>
<evidence type="ECO:0000256" key="1">
    <source>
        <dbReference type="SAM" id="Phobius"/>
    </source>
</evidence>
<name>A0A7D5P3H0_9EURY</name>
<organism evidence="2 3">
    <name type="scientific">Halosimplex rubrum</name>
    <dbReference type="NCBI Taxonomy" id="869889"/>
    <lineage>
        <taxon>Archaea</taxon>
        <taxon>Methanobacteriati</taxon>
        <taxon>Methanobacteriota</taxon>
        <taxon>Stenosarchaea group</taxon>
        <taxon>Halobacteria</taxon>
        <taxon>Halobacteriales</taxon>
        <taxon>Haloarculaceae</taxon>
        <taxon>Halosimplex</taxon>
    </lineage>
</organism>
<dbReference type="OrthoDB" id="177142at2157"/>
<sequence length="344" mass="37382">MSRTAQIARITFAAAAATALVLAGVTTPVGAAAADSHGSAAQAAQPETQEEYLDRFRALNGTAAFAQYQELEVIRSQAVLEVQVGNFTDTKRQRMGRVLDLLVTFREAVAARANGSNARSLELGNETDSITDSLLETEGGRQYAVLADLALDRFFERNGQAFLERAEGIERTPDRLTVLERSATAFRRAGAADRFSQITLRIETTRQQYRSDLEEMNESAAVTDAFLASCGGCDAPTEALQRHRLNVFALYSQSLRADIEAQRGETLAARHALSDRTGQFQSETATIDRYRQTLAVTGAGVIVGFAVVVALVGALVTWRLMRWRRDLVDAQAGDVVLVGEILHG</sequence>
<proteinExistence type="predicted"/>
<dbReference type="EMBL" id="CP058910">
    <property type="protein sequence ID" value="QLH76565.1"/>
    <property type="molecule type" value="Genomic_DNA"/>
</dbReference>
<keyword evidence="1" id="KW-1133">Transmembrane helix</keyword>
<keyword evidence="1" id="KW-0472">Membrane</keyword>
<evidence type="ECO:0000313" key="2">
    <source>
        <dbReference type="EMBL" id="QLH76565.1"/>
    </source>
</evidence>
<keyword evidence="1" id="KW-0812">Transmembrane</keyword>
<feature type="transmembrane region" description="Helical" evidence="1">
    <location>
        <begin position="294"/>
        <end position="318"/>
    </location>
</feature>
<gene>
    <name evidence="2" type="ORF">HZS55_04260</name>
</gene>
<dbReference type="AlphaFoldDB" id="A0A7D5P3H0"/>
<protein>
    <submittedName>
        <fullName evidence="2">Uncharacterized protein</fullName>
    </submittedName>
</protein>
<keyword evidence="3" id="KW-1185">Reference proteome</keyword>